<keyword evidence="3" id="KW-1185">Reference proteome</keyword>
<feature type="region of interest" description="Disordered" evidence="1">
    <location>
        <begin position="312"/>
        <end position="405"/>
    </location>
</feature>
<gene>
    <name evidence="2" type="ORF">ABB37_01246</name>
</gene>
<evidence type="ECO:0000313" key="3">
    <source>
        <dbReference type="Proteomes" id="UP000037923"/>
    </source>
</evidence>
<dbReference type="RefSeq" id="XP_015663194.1">
    <property type="nucleotide sequence ID" value="XM_015797674.1"/>
</dbReference>
<name>A0A0N0VGZ7_LEPPY</name>
<organism evidence="2 3">
    <name type="scientific">Leptomonas pyrrhocoris</name>
    <name type="common">Firebug parasite</name>
    <dbReference type="NCBI Taxonomy" id="157538"/>
    <lineage>
        <taxon>Eukaryota</taxon>
        <taxon>Discoba</taxon>
        <taxon>Euglenozoa</taxon>
        <taxon>Kinetoplastea</taxon>
        <taxon>Metakinetoplastina</taxon>
        <taxon>Trypanosomatida</taxon>
        <taxon>Trypanosomatidae</taxon>
        <taxon>Leishmaniinae</taxon>
        <taxon>Leptomonas</taxon>
    </lineage>
</organism>
<dbReference type="Proteomes" id="UP000037923">
    <property type="component" value="Unassembled WGS sequence"/>
</dbReference>
<feature type="compositionally biased region" description="Low complexity" evidence="1">
    <location>
        <begin position="323"/>
        <end position="338"/>
    </location>
</feature>
<feature type="region of interest" description="Disordered" evidence="1">
    <location>
        <begin position="430"/>
        <end position="459"/>
    </location>
</feature>
<dbReference type="RefSeq" id="XP_015663192.1">
    <property type="nucleotide sequence ID" value="XM_015797672.1"/>
</dbReference>
<protein>
    <submittedName>
        <fullName evidence="2">Uncharacterized protein</fullName>
    </submittedName>
</protein>
<sequence length="511" mass="56846">MALVSSSFAERYAELTSRVPTLTESLLDVQRGEVCERREVEAHEQAGFQDVLHVAAIMISDKKALRHRSAALSDAHALTVYKQETAVWFPAAPPRSVNFRANRPLRAFPHAAFNDMLDEERELRQWLYGVERHLRQHVEEACSRSWLYLNMLDDTVSKENRGRQRLMKEADDSFVELKQRFFRTVPADYFRHVIRARYGSSLPAPPAEDTSIEAQEQRARAALCDEEVAACKDVFQYFQIAYGVRLFSLNHQEVIERYELEEAEANTLFPLIAGLCRADFGGAFYHVPALALHISSNCPSLRALCLAQLQPPSSKTDATASNSEPPSVSTTPAAAEATEVVKEVEYTQESAEDTQAVPPSAVENNEDELAPAAEETHPDVPAQGDEGEGNAREPEEEEETLAVDEDVLVVPDATGATDELPPVLFVVEEEAPRAAAEEEPAAPSLSHDGSELTCSPQPLPKSVFSRVEVFLGDPFDEEPNRKKKRKQSKRNKTSLCACGAKRSKSRENDEL</sequence>
<feature type="compositionally biased region" description="Polar residues" evidence="1">
    <location>
        <begin position="312"/>
        <end position="322"/>
    </location>
</feature>
<feature type="region of interest" description="Disordered" evidence="1">
    <location>
        <begin position="471"/>
        <end position="511"/>
    </location>
</feature>
<dbReference type="VEuPathDB" id="TriTrypDB:LpyrH10_02_2200"/>
<evidence type="ECO:0000256" key="1">
    <source>
        <dbReference type="SAM" id="MobiDB-lite"/>
    </source>
</evidence>
<feature type="compositionally biased region" description="Acidic residues" evidence="1">
    <location>
        <begin position="394"/>
        <end position="405"/>
    </location>
</feature>
<dbReference type="RefSeq" id="XP_015663193.1">
    <property type="nucleotide sequence ID" value="XM_015797673.1"/>
</dbReference>
<accession>A0A0N0VGZ7</accession>
<proteinExistence type="predicted"/>
<reference evidence="2 3" key="1">
    <citation type="submission" date="2015-07" db="EMBL/GenBank/DDBJ databases">
        <title>High-quality genome of monoxenous trypanosomatid Leptomonas pyrrhocoris.</title>
        <authorList>
            <person name="Flegontov P."/>
            <person name="Butenko A."/>
            <person name="Firsov S."/>
            <person name="Vlcek C."/>
            <person name="Logacheva M.D."/>
            <person name="Field M."/>
            <person name="Filatov D."/>
            <person name="Flegontova O."/>
            <person name="Gerasimov E."/>
            <person name="Jackson A.P."/>
            <person name="Kelly S."/>
            <person name="Opperdoes F."/>
            <person name="O'Reilly A."/>
            <person name="Votypka J."/>
            <person name="Yurchenko V."/>
            <person name="Lukes J."/>
        </authorList>
    </citation>
    <scope>NUCLEOTIDE SEQUENCE [LARGE SCALE GENOMIC DNA]</scope>
    <source>
        <strain evidence="2">H10</strain>
    </source>
</reference>
<dbReference type="AlphaFoldDB" id="A0A0N0VGZ7"/>
<dbReference type="EMBL" id="LGTL01000002">
    <property type="protein sequence ID" value="KPA84753.1"/>
    <property type="molecule type" value="Genomic_DNA"/>
</dbReference>
<comment type="caution">
    <text evidence="2">The sequence shown here is derived from an EMBL/GenBank/DDBJ whole genome shotgun (WGS) entry which is preliminary data.</text>
</comment>
<dbReference type="OrthoDB" id="263824at2759"/>
<feature type="compositionally biased region" description="Basic residues" evidence="1">
    <location>
        <begin position="481"/>
        <end position="492"/>
    </location>
</feature>
<dbReference type="EMBL" id="LGTL01000002">
    <property type="protein sequence ID" value="KPA84755.1"/>
    <property type="molecule type" value="Genomic_DNA"/>
</dbReference>
<dbReference type="GeneID" id="26901541"/>
<evidence type="ECO:0000313" key="2">
    <source>
        <dbReference type="EMBL" id="KPA84754.1"/>
    </source>
</evidence>
<dbReference type="EMBL" id="LGTL01000002">
    <property type="protein sequence ID" value="KPA84754.1"/>
    <property type="molecule type" value="Genomic_DNA"/>
</dbReference>